<dbReference type="InterPro" id="IPR037185">
    <property type="entry name" value="EmrE-like"/>
</dbReference>
<accession>A0A0M7ADL5</accession>
<dbReference type="PANTHER" id="PTHR22911:SF135">
    <property type="entry name" value="BLR4310 PROTEIN"/>
    <property type="match status" value="1"/>
</dbReference>
<evidence type="ECO:0000259" key="2">
    <source>
        <dbReference type="Pfam" id="PF00892"/>
    </source>
</evidence>
<keyword evidence="1" id="KW-0812">Transmembrane</keyword>
<gene>
    <name evidence="3" type="ORF">LAX5112_03392</name>
</gene>
<dbReference type="AlphaFoldDB" id="A0A0M7ADL5"/>
<feature type="transmembrane region" description="Helical" evidence="1">
    <location>
        <begin position="33"/>
        <end position="55"/>
    </location>
</feature>
<dbReference type="STRING" id="388408.LAX5112_03392"/>
<feature type="transmembrane region" description="Helical" evidence="1">
    <location>
        <begin position="260"/>
        <end position="278"/>
    </location>
</feature>
<feature type="transmembrane region" description="Helical" evidence="1">
    <location>
        <begin position="148"/>
        <end position="166"/>
    </location>
</feature>
<dbReference type="EMBL" id="CXWD01000013">
    <property type="protein sequence ID" value="CTQ72979.1"/>
    <property type="molecule type" value="Genomic_DNA"/>
</dbReference>
<evidence type="ECO:0000313" key="4">
    <source>
        <dbReference type="Proteomes" id="UP000053235"/>
    </source>
</evidence>
<protein>
    <submittedName>
        <fullName evidence="3">Carboxylate/amino acid/amine transporter</fullName>
    </submittedName>
</protein>
<feature type="transmembrane region" description="Helical" evidence="1">
    <location>
        <begin position="67"/>
        <end position="88"/>
    </location>
</feature>
<keyword evidence="4" id="KW-1185">Reference proteome</keyword>
<feature type="domain" description="EamA" evidence="2">
    <location>
        <begin position="148"/>
        <end position="277"/>
    </location>
</feature>
<dbReference type="Pfam" id="PF00892">
    <property type="entry name" value="EamA"/>
    <property type="match status" value="2"/>
</dbReference>
<keyword evidence="1" id="KW-1133">Transmembrane helix</keyword>
<dbReference type="GO" id="GO:0016020">
    <property type="term" value="C:membrane"/>
    <property type="evidence" value="ECO:0007669"/>
    <property type="project" value="InterPro"/>
</dbReference>
<feature type="transmembrane region" description="Helical" evidence="1">
    <location>
        <begin position="124"/>
        <end position="142"/>
    </location>
</feature>
<keyword evidence="1" id="KW-0472">Membrane</keyword>
<reference evidence="4" key="1">
    <citation type="submission" date="2015-07" db="EMBL/GenBank/DDBJ databases">
        <authorList>
            <person name="Rodrigo-Torres Lidia"/>
            <person name="Arahal R.David."/>
        </authorList>
    </citation>
    <scope>NUCLEOTIDE SEQUENCE [LARGE SCALE GENOMIC DNA]</scope>
    <source>
        <strain evidence="4">CECT 5112</strain>
    </source>
</reference>
<sequence>MSASLKGFLFALSGFAIFSTHDAIIKTLGGTYPAFQIIFFSVLFAFVPVSLIILADGKADNFRPRRPGLVLLRSSLAIVAMSGGFYAFTVLPLAEVYALLFATPLLVTALSVPLLGETVRFQRWIAVIVGLIGVVIVLRPGVSALSAGHMAALLSAGANSLSSILVRKIGGQERSAVLILYPMILMLIVMSILMPSSYQPMAVGDLGLMAAIGFLSVIAQSAIIGAYRAAPAAVVAPLQYSQILWAALFGALFFSETPDFYVALGSAIIVASGLFVVWREAQENVSARRPVTRSASFRFNTGYASSVNRTEDKDDAEMQD</sequence>
<evidence type="ECO:0000256" key="1">
    <source>
        <dbReference type="SAM" id="Phobius"/>
    </source>
</evidence>
<dbReference type="OrthoDB" id="7818056at2"/>
<dbReference type="Gene3D" id="1.10.3730.20">
    <property type="match status" value="1"/>
</dbReference>
<dbReference type="RefSeq" id="WP_055672796.1">
    <property type="nucleotide sequence ID" value="NZ_CXWD01000013.1"/>
</dbReference>
<feature type="domain" description="EamA" evidence="2">
    <location>
        <begin position="6"/>
        <end position="138"/>
    </location>
</feature>
<organism evidence="3 4">
    <name type="scientific">Roseibium alexandrii</name>
    <dbReference type="NCBI Taxonomy" id="388408"/>
    <lineage>
        <taxon>Bacteria</taxon>
        <taxon>Pseudomonadati</taxon>
        <taxon>Pseudomonadota</taxon>
        <taxon>Alphaproteobacteria</taxon>
        <taxon>Hyphomicrobiales</taxon>
        <taxon>Stappiaceae</taxon>
        <taxon>Roseibium</taxon>
    </lineage>
</organism>
<feature type="transmembrane region" description="Helical" evidence="1">
    <location>
        <begin position="234"/>
        <end position="254"/>
    </location>
</feature>
<evidence type="ECO:0000313" key="3">
    <source>
        <dbReference type="EMBL" id="CTQ72979.1"/>
    </source>
</evidence>
<proteinExistence type="predicted"/>
<dbReference type="Proteomes" id="UP000053235">
    <property type="component" value="Unassembled WGS sequence"/>
</dbReference>
<name>A0A0M7ADL5_9HYPH</name>
<dbReference type="InterPro" id="IPR000620">
    <property type="entry name" value="EamA_dom"/>
</dbReference>
<feature type="transmembrane region" description="Helical" evidence="1">
    <location>
        <begin position="178"/>
        <end position="194"/>
    </location>
</feature>
<dbReference type="PANTHER" id="PTHR22911">
    <property type="entry name" value="ACYL-MALONYL CONDENSING ENZYME-RELATED"/>
    <property type="match status" value="1"/>
</dbReference>
<feature type="transmembrane region" description="Helical" evidence="1">
    <location>
        <begin position="94"/>
        <end position="112"/>
    </location>
</feature>
<dbReference type="SUPFAM" id="SSF103481">
    <property type="entry name" value="Multidrug resistance efflux transporter EmrE"/>
    <property type="match status" value="2"/>
</dbReference>
<feature type="transmembrane region" description="Helical" evidence="1">
    <location>
        <begin position="206"/>
        <end position="227"/>
    </location>
</feature>